<feature type="region of interest" description="Disordered" evidence="3">
    <location>
        <begin position="880"/>
        <end position="966"/>
    </location>
</feature>
<feature type="compositionally biased region" description="Low complexity" evidence="3">
    <location>
        <begin position="951"/>
        <end position="966"/>
    </location>
</feature>
<evidence type="ECO:0000256" key="3">
    <source>
        <dbReference type="SAM" id="MobiDB-lite"/>
    </source>
</evidence>
<feature type="region of interest" description="Disordered" evidence="3">
    <location>
        <begin position="156"/>
        <end position="179"/>
    </location>
</feature>
<feature type="region of interest" description="Disordered" evidence="3">
    <location>
        <begin position="1038"/>
        <end position="1057"/>
    </location>
</feature>
<feature type="region of interest" description="Disordered" evidence="3">
    <location>
        <begin position="96"/>
        <end position="137"/>
    </location>
</feature>
<feature type="compositionally biased region" description="Polar residues" evidence="3">
    <location>
        <begin position="103"/>
        <end position="113"/>
    </location>
</feature>
<dbReference type="PANTHER" id="PTHR12269:SF1">
    <property type="entry name" value="EUKARYOTIC TRANSLATION INITIATION FACTOR 4E TRANSPORTER"/>
    <property type="match status" value="1"/>
</dbReference>
<evidence type="ECO:0000256" key="2">
    <source>
        <dbReference type="ARBA" id="ARBA00022490"/>
    </source>
</evidence>
<reference evidence="4" key="1">
    <citation type="journal article" date="2023" name="Insect Mol. Biol.">
        <title>Genome sequencing provides insights into the evolution of gene families encoding plant cell wall-degrading enzymes in longhorned beetles.</title>
        <authorList>
            <person name="Shin N.R."/>
            <person name="Okamura Y."/>
            <person name="Kirsch R."/>
            <person name="Pauchet Y."/>
        </authorList>
    </citation>
    <scope>NUCLEOTIDE SEQUENCE</scope>
    <source>
        <strain evidence="4">MMC_N1</strain>
    </source>
</reference>
<feature type="region of interest" description="Disordered" evidence="3">
    <location>
        <begin position="206"/>
        <end position="372"/>
    </location>
</feature>
<proteinExistence type="predicted"/>
<protein>
    <recommendedName>
        <fullName evidence="6">Eukaryotic translation initiation factor 4E transporter</fullName>
    </recommendedName>
</protein>
<dbReference type="Pfam" id="PF10477">
    <property type="entry name" value="EIF4E-T"/>
    <property type="match status" value="2"/>
</dbReference>
<feature type="compositionally biased region" description="Polar residues" evidence="3">
    <location>
        <begin position="322"/>
        <end position="332"/>
    </location>
</feature>
<sequence length="1057" mass="116874">MSLTEASEPENMQVKINSSDKQSKNGDEQIEGMSVSDAPEFKDPAILLVRESVKVYYSRDELVKLRDVPLSRKRPDFLTISETAVTIFETERWGFERKKSDTPTENGPRTSSGDAADHRRRPGDPRERIRKENDGIVLSPQRRSFNSGCFVPVRATARTNRPPSPLGPKNEPIGGSKNAGVREIQTGTRRIGSGRILRDSWDFNEKPETAEGDFGFRGPQRSGDRDEKYDRRSFGRDFEMNREVNNKEGGRRNGRYDRRRISENWEQEEPEWFSGGPISQTDTIELRGFEEHEKPTTKKKVSPSKAIPRRKEESKPVASAADRSTPQLQGTAPEQPGEKSSDSSQGQQTKQAQSAGDETESKAASGIGGDQSFNFDDILKCDTIPGLLTNGVGGDGDNMKSRFSRWFKQESPEKHDDHHIIKDLLNDIGETSVSIPGDSNAYFAPISPAASNASGVIGGGKRTAAQQQSQSISIMEMLQKSKQQQQAEGPLIKVAPQQYFLGLPELGGKILSLDELEAKMRQTADASVGGSQKHHPKQKPDEEMTAAFKKLLAQAQTTGHSASSNGPMNKTQPMSLLEMLNHSQQQDEAARMLAAVTNPHLAGAANPNLLHHAAATELSLKLQQVQYQQQQKQQMEMLNKLSRELLSRPEAQAILQGEHFLRSTICFLTFQAAAGAGYGPSPRVLSPVPPHHMFQQAQQQQQQLRVSPLPPSAMHQRIPSPRELQVHTQNILQRALIKKKLEEQQENYRKKQEMQRGQSPNAIASPGVAKSVSSPTPLAFTPTSVLRKMTADKDEGKGKENKAATDAKVPPGRALTGMRPQPQQLQPQQWNAQFGALKQPGNCLFDLSVYPSNFKVVAGRPIVKANNNYQTQTPEQFFSQQQQRMFGHQSQVTSQQAQQQQQRKPNHFGGGQTPGGSQSSYSAQYSTNQQFTQQLTQQQLRAQHQHRPTNQQPMGFQSQQQSGQQIGAAWQQFFNSAQASRGANPQGRGVANDGDLSPTTTNQLARWFSPDLLERARGGELPSTAGLAQHALSLEDVERQAAPPCPQLSRPVKCVPG</sequence>
<feature type="compositionally biased region" description="Polar residues" evidence="3">
    <location>
        <begin position="342"/>
        <end position="356"/>
    </location>
</feature>
<dbReference type="InterPro" id="IPR018862">
    <property type="entry name" value="eIF4E-T"/>
</dbReference>
<dbReference type="PANTHER" id="PTHR12269">
    <property type="entry name" value="EUKARYOTIC TRANSLATION INITIATION FACTOR 4E TRANSPORTER"/>
    <property type="match status" value="1"/>
</dbReference>
<feature type="region of interest" description="Disordered" evidence="3">
    <location>
        <begin position="523"/>
        <end position="542"/>
    </location>
</feature>
<feature type="compositionally biased region" description="Basic and acidic residues" evidence="3">
    <location>
        <begin position="284"/>
        <end position="296"/>
    </location>
</feature>
<comment type="caution">
    <text evidence="4">The sequence shown here is derived from an EMBL/GenBank/DDBJ whole genome shotgun (WGS) entry which is preliminary data.</text>
</comment>
<feature type="compositionally biased region" description="Low complexity" evidence="3">
    <location>
        <begin position="915"/>
        <end position="942"/>
    </location>
</feature>
<feature type="region of interest" description="Disordered" evidence="3">
    <location>
        <begin position="750"/>
        <end position="820"/>
    </location>
</feature>
<feature type="compositionally biased region" description="Low complexity" evidence="3">
    <location>
        <begin position="880"/>
        <end position="902"/>
    </location>
</feature>
<feature type="compositionally biased region" description="Basic and acidic residues" evidence="3">
    <location>
        <begin position="222"/>
        <end position="263"/>
    </location>
</feature>
<evidence type="ECO:0008006" key="6">
    <source>
        <dbReference type="Google" id="ProtNLM"/>
    </source>
</evidence>
<evidence type="ECO:0000313" key="4">
    <source>
        <dbReference type="EMBL" id="KAJ8972647.1"/>
    </source>
</evidence>
<keyword evidence="2" id="KW-0963">Cytoplasm</keyword>
<feature type="compositionally biased region" description="Basic and acidic residues" evidence="3">
    <location>
        <begin position="122"/>
        <end position="134"/>
    </location>
</feature>
<organism evidence="4 5">
    <name type="scientific">Molorchus minor</name>
    <dbReference type="NCBI Taxonomy" id="1323400"/>
    <lineage>
        <taxon>Eukaryota</taxon>
        <taxon>Metazoa</taxon>
        <taxon>Ecdysozoa</taxon>
        <taxon>Arthropoda</taxon>
        <taxon>Hexapoda</taxon>
        <taxon>Insecta</taxon>
        <taxon>Pterygota</taxon>
        <taxon>Neoptera</taxon>
        <taxon>Endopterygota</taxon>
        <taxon>Coleoptera</taxon>
        <taxon>Polyphaga</taxon>
        <taxon>Cucujiformia</taxon>
        <taxon>Chrysomeloidea</taxon>
        <taxon>Cerambycidae</taxon>
        <taxon>Lamiinae</taxon>
        <taxon>Monochamini</taxon>
        <taxon>Molorchus</taxon>
    </lineage>
</organism>
<feature type="region of interest" description="Disordered" evidence="3">
    <location>
        <begin position="1"/>
        <end position="38"/>
    </location>
</feature>
<comment type="subcellular location">
    <subcellularLocation>
        <location evidence="1">Cytoplasm</location>
    </subcellularLocation>
</comment>
<feature type="compositionally biased region" description="Basic and acidic residues" evidence="3">
    <location>
        <begin position="789"/>
        <end position="805"/>
    </location>
</feature>
<accession>A0ABQ9J504</accession>
<dbReference type="Proteomes" id="UP001162164">
    <property type="component" value="Unassembled WGS sequence"/>
</dbReference>
<feature type="compositionally biased region" description="Polar residues" evidence="3">
    <location>
        <begin position="771"/>
        <end position="784"/>
    </location>
</feature>
<dbReference type="EMBL" id="JAPWTJ010001315">
    <property type="protein sequence ID" value="KAJ8972647.1"/>
    <property type="molecule type" value="Genomic_DNA"/>
</dbReference>
<name>A0ABQ9J504_9CUCU</name>
<evidence type="ECO:0000256" key="1">
    <source>
        <dbReference type="ARBA" id="ARBA00004496"/>
    </source>
</evidence>
<feature type="region of interest" description="Disordered" evidence="3">
    <location>
        <begin position="978"/>
        <end position="998"/>
    </location>
</feature>
<gene>
    <name evidence="4" type="ORF">NQ317_008233</name>
</gene>
<keyword evidence="5" id="KW-1185">Reference proteome</keyword>
<evidence type="ECO:0000313" key="5">
    <source>
        <dbReference type="Proteomes" id="UP001162164"/>
    </source>
</evidence>